<sequence>MKKTWQDDLEEWKKSGVFPSVKKDSVEVKVKKRKTLDSSSEANVVKNKDRASRISTKEPNRQARRRKQHPKRKKQKAQYKNEPLDLIGPAVSAVKSGTVLKVTPKKIEVAEFSEQHKPDRNGLERFEINEASIESVNWVADDKFTGRDADFFIGLDFGTAFTKVVIGVEGTSYVIKLSPNDGLQPSSIFIASDGRCSLRQKTGYTLYTDLKLPILTKNAAEEDYGLVIAFLALIFIECRQWYSTSHLTDLIPDWFVNAGLPTQSYEDERLKAEYCRLIKAAWALSYCDVVSYQAAIILFRSISGKYVPEYAYFDEERINCFPEFVAQITGYVRSPRRRMHSHLIADVGAGTLDVSLFTVKENSGDWLFRVHDRSVETLGADFLNKHRGLHIEAAKNIETYKFTTPGTLANSLKIPLEKLISVDEPFEAKVNNSYATRIGALGVPASKIAENIVIFVCGGGSSDYLYSKAMEPIQGHYKTEIVQIPKPDRLMSDFNLDEDYHRYSVAYGLSHDHFDIGACIQQHIESLEPANISKIETQGRKNREELYKS</sequence>
<dbReference type="SUPFAM" id="SSF53067">
    <property type="entry name" value="Actin-like ATPase domain"/>
    <property type="match status" value="1"/>
</dbReference>
<dbReference type="KEGG" id="apel:CA267_001510"/>
<evidence type="ECO:0000256" key="1">
    <source>
        <dbReference type="SAM" id="MobiDB-lite"/>
    </source>
</evidence>
<evidence type="ECO:0000313" key="3">
    <source>
        <dbReference type="Proteomes" id="UP000219285"/>
    </source>
</evidence>
<evidence type="ECO:0008006" key="4">
    <source>
        <dbReference type="Google" id="ProtNLM"/>
    </source>
</evidence>
<keyword evidence="3" id="KW-1185">Reference proteome</keyword>
<feature type="region of interest" description="Disordered" evidence="1">
    <location>
        <begin position="28"/>
        <end position="81"/>
    </location>
</feature>
<feature type="compositionally biased region" description="Basic residues" evidence="1">
    <location>
        <begin position="62"/>
        <end position="77"/>
    </location>
</feature>
<protein>
    <recommendedName>
        <fullName evidence="4">Hsp70 family protein</fullName>
    </recommendedName>
</protein>
<evidence type="ECO:0000313" key="2">
    <source>
        <dbReference type="EMBL" id="QJR79564.1"/>
    </source>
</evidence>
<name>A0A6M4M8N3_9ALTE</name>
<organism evidence="2 3">
    <name type="scientific">Alteromonas pelagimontana</name>
    <dbReference type="NCBI Taxonomy" id="1858656"/>
    <lineage>
        <taxon>Bacteria</taxon>
        <taxon>Pseudomonadati</taxon>
        <taxon>Pseudomonadota</taxon>
        <taxon>Gammaproteobacteria</taxon>
        <taxon>Alteromonadales</taxon>
        <taxon>Alteromonadaceae</taxon>
        <taxon>Alteromonas/Salinimonas group</taxon>
        <taxon>Alteromonas</taxon>
    </lineage>
</organism>
<dbReference type="OrthoDB" id="5464671at2"/>
<dbReference type="InterPro" id="IPR043129">
    <property type="entry name" value="ATPase_NBD"/>
</dbReference>
<dbReference type="AlphaFoldDB" id="A0A6M4M8N3"/>
<dbReference type="Proteomes" id="UP000219285">
    <property type="component" value="Chromosome"/>
</dbReference>
<dbReference type="RefSeq" id="WP_075609107.1">
    <property type="nucleotide sequence ID" value="NZ_CP052766.1"/>
</dbReference>
<accession>A0A6M4M8N3</accession>
<reference evidence="3" key="1">
    <citation type="submission" date="2014-12" db="EMBL/GenBank/DDBJ databases">
        <title>Complete genome sequence of a multi-drug resistant Klebsiella pneumoniae.</title>
        <authorList>
            <person name="Hua X."/>
            <person name="Chen Q."/>
            <person name="Li X."/>
            <person name="Feng Y."/>
            <person name="Ruan Z."/>
            <person name="Yu Y."/>
        </authorList>
    </citation>
    <scope>NUCLEOTIDE SEQUENCE [LARGE SCALE GENOMIC DNA]</scope>
    <source>
        <strain evidence="3">5.12</strain>
    </source>
</reference>
<dbReference type="EMBL" id="CP052766">
    <property type="protein sequence ID" value="QJR79564.1"/>
    <property type="molecule type" value="Genomic_DNA"/>
</dbReference>
<gene>
    <name evidence="2" type="ORF">CA267_001510</name>
</gene>
<feature type="compositionally biased region" description="Basic and acidic residues" evidence="1">
    <location>
        <begin position="46"/>
        <end position="61"/>
    </location>
</feature>
<proteinExistence type="predicted"/>
<reference evidence="2 3" key="2">
    <citation type="submission" date="2020-04" db="EMBL/GenBank/DDBJ databases">
        <title>Complete genome sequence of Alteromonas pelagimontana 5.12T.</title>
        <authorList>
            <person name="Sinha R.K."/>
            <person name="Krishnan K.P."/>
            <person name="Kurian J.P."/>
        </authorList>
    </citation>
    <scope>NUCLEOTIDE SEQUENCE [LARGE SCALE GENOMIC DNA]</scope>
    <source>
        <strain evidence="2 3">5.12</strain>
    </source>
</reference>